<dbReference type="CDD" id="cd01991">
    <property type="entry name" value="Asn_synthase_B_C"/>
    <property type="match status" value="1"/>
</dbReference>
<evidence type="ECO:0000259" key="8">
    <source>
        <dbReference type="PROSITE" id="PS51278"/>
    </source>
</evidence>
<sequence>MCGINVILGKTNKKAQHDIEAMMRSTAHRGPDYSAWNQVGASLFMAGNRLKILDMSEASNQPLWNQEKNAVLVWNGALYNYQDLRNSLLHLGYFFETNSDSEVLLHWLKHYGKNGLKDLKGMFALAFADLDKQELLIARDPSGEKPLYFAEHKNNWYFSSEARAIKEITGSRIDISQFMPYFYVRHPFPKGSLFADISQVLAGQAMLLDFDGKKKECWDLGKQHLPMGKFDPNRLEEVLKDAVLKNFHTERPLGVMLSGGADSSLIYALWYEETGQALPTYTITFDHKYQKNYCDPNFANKFNKHYPSFHQEVKIDLTKVKENWPAFIQSLDQPIGDSAGFLTWMLAKEASTAVKVLISGAGADELFGGYNRHQAFLQYLKHPNFWENIKKLGIHQAFPASLKKMIGSIGETQQETFIQMSALQQIPSHYLPLFTALYPSSGNPMKDALEWDRVFYLVNDILKIHDNACMAHGIEGRSPYLDQELISISLGLSETQHREQIGKKWIKEALQKRNLGFISNRKKLGFGLPLREWMANKEFQEWVCPAIKQLEKDWGQHFPDEMRTLAKAPDKAKGREFLQVWNLFLLASWLEQYGK</sequence>
<dbReference type="PROSITE" id="PS51278">
    <property type="entry name" value="GATASE_TYPE_2"/>
    <property type="match status" value="1"/>
</dbReference>
<dbReference type="Pfam" id="PF00733">
    <property type="entry name" value="Asn_synthase"/>
    <property type="match status" value="1"/>
</dbReference>
<dbReference type="InterPro" id="IPR051786">
    <property type="entry name" value="ASN_synthetase/amidase"/>
</dbReference>
<evidence type="ECO:0000256" key="7">
    <source>
        <dbReference type="ARBA" id="ARBA00048741"/>
    </source>
</evidence>
<keyword evidence="6" id="KW-0315">Glutamine amidotransferase</keyword>
<dbReference type="PANTHER" id="PTHR43284">
    <property type="entry name" value="ASPARAGINE SYNTHETASE (GLUTAMINE-HYDROLYZING)"/>
    <property type="match status" value="1"/>
</dbReference>
<keyword evidence="5" id="KW-0067">ATP-binding</keyword>
<protein>
    <recommendedName>
        <fullName evidence="3">asparagine synthase (glutamine-hydrolyzing)</fullName>
        <ecNumber evidence="3">6.3.5.4</ecNumber>
    </recommendedName>
</protein>
<dbReference type="Pfam" id="PF13537">
    <property type="entry name" value="GATase_7"/>
    <property type="match status" value="1"/>
</dbReference>
<keyword evidence="9" id="KW-0436">Ligase</keyword>
<dbReference type="PIRSF" id="PIRSF001589">
    <property type="entry name" value="Asn_synthetase_glu-h"/>
    <property type="match status" value="1"/>
</dbReference>
<dbReference type="PANTHER" id="PTHR43284:SF1">
    <property type="entry name" value="ASPARAGINE SYNTHETASE"/>
    <property type="match status" value="1"/>
</dbReference>
<dbReference type="NCBIfam" id="TIGR01536">
    <property type="entry name" value="asn_synth_AEB"/>
    <property type="match status" value="1"/>
</dbReference>
<dbReference type="InterPro" id="IPR001962">
    <property type="entry name" value="Asn_synthase"/>
</dbReference>
<gene>
    <name evidence="9" type="primary">asnB</name>
    <name evidence="9" type="ORF">ACFFIP_07465</name>
</gene>
<evidence type="ECO:0000313" key="10">
    <source>
        <dbReference type="Proteomes" id="UP001589797"/>
    </source>
</evidence>
<dbReference type="InterPro" id="IPR033738">
    <property type="entry name" value="AsnB_N"/>
</dbReference>
<evidence type="ECO:0000313" key="9">
    <source>
        <dbReference type="EMBL" id="MFC0262520.1"/>
    </source>
</evidence>
<comment type="similarity">
    <text evidence="2">Belongs to the asparagine synthetase family.</text>
</comment>
<dbReference type="InterPro" id="IPR029055">
    <property type="entry name" value="Ntn_hydrolases_N"/>
</dbReference>
<evidence type="ECO:0000256" key="3">
    <source>
        <dbReference type="ARBA" id="ARBA00012737"/>
    </source>
</evidence>
<evidence type="ECO:0000256" key="5">
    <source>
        <dbReference type="ARBA" id="ARBA00022840"/>
    </source>
</evidence>
<name>A0ABV6FRL9_9BACT</name>
<dbReference type="InterPro" id="IPR006426">
    <property type="entry name" value="Asn_synth_AEB"/>
</dbReference>
<accession>A0ABV6FRL9</accession>
<evidence type="ECO:0000256" key="6">
    <source>
        <dbReference type="ARBA" id="ARBA00022962"/>
    </source>
</evidence>
<evidence type="ECO:0000256" key="1">
    <source>
        <dbReference type="ARBA" id="ARBA00005187"/>
    </source>
</evidence>
<keyword evidence="10" id="KW-1185">Reference proteome</keyword>
<comment type="catalytic activity">
    <reaction evidence="7">
        <text>L-aspartate + L-glutamine + ATP + H2O = L-asparagine + L-glutamate + AMP + diphosphate + H(+)</text>
        <dbReference type="Rhea" id="RHEA:12228"/>
        <dbReference type="ChEBI" id="CHEBI:15377"/>
        <dbReference type="ChEBI" id="CHEBI:15378"/>
        <dbReference type="ChEBI" id="CHEBI:29985"/>
        <dbReference type="ChEBI" id="CHEBI:29991"/>
        <dbReference type="ChEBI" id="CHEBI:30616"/>
        <dbReference type="ChEBI" id="CHEBI:33019"/>
        <dbReference type="ChEBI" id="CHEBI:58048"/>
        <dbReference type="ChEBI" id="CHEBI:58359"/>
        <dbReference type="ChEBI" id="CHEBI:456215"/>
        <dbReference type="EC" id="6.3.5.4"/>
    </reaction>
</comment>
<dbReference type="InterPro" id="IPR017932">
    <property type="entry name" value="GATase_2_dom"/>
</dbReference>
<keyword evidence="4" id="KW-0547">Nucleotide-binding</keyword>
<organism evidence="9 10">
    <name type="scientific">Fontibacter flavus</name>
    <dbReference type="NCBI Taxonomy" id="654838"/>
    <lineage>
        <taxon>Bacteria</taxon>
        <taxon>Pseudomonadati</taxon>
        <taxon>Bacteroidota</taxon>
        <taxon>Cytophagia</taxon>
        <taxon>Cytophagales</taxon>
        <taxon>Cyclobacteriaceae</taxon>
        <taxon>Fontibacter</taxon>
    </lineage>
</organism>
<comment type="pathway">
    <text evidence="1">Amino-acid biosynthesis; L-asparagine biosynthesis; L-asparagine from L-aspartate (L-Gln route): step 1/1.</text>
</comment>
<dbReference type="SUPFAM" id="SSF52402">
    <property type="entry name" value="Adenine nucleotide alpha hydrolases-like"/>
    <property type="match status" value="1"/>
</dbReference>
<dbReference type="Proteomes" id="UP001589797">
    <property type="component" value="Unassembled WGS sequence"/>
</dbReference>
<proteinExistence type="inferred from homology"/>
<comment type="caution">
    <text evidence="9">The sequence shown here is derived from an EMBL/GenBank/DDBJ whole genome shotgun (WGS) entry which is preliminary data.</text>
</comment>
<feature type="domain" description="Glutamine amidotransferase type-2" evidence="8">
    <location>
        <begin position="2"/>
        <end position="211"/>
    </location>
</feature>
<dbReference type="EMBL" id="JBHLWI010000017">
    <property type="protein sequence ID" value="MFC0262520.1"/>
    <property type="molecule type" value="Genomic_DNA"/>
</dbReference>
<evidence type="ECO:0000256" key="2">
    <source>
        <dbReference type="ARBA" id="ARBA00005752"/>
    </source>
</evidence>
<dbReference type="SUPFAM" id="SSF56235">
    <property type="entry name" value="N-terminal nucleophile aminohydrolases (Ntn hydrolases)"/>
    <property type="match status" value="1"/>
</dbReference>
<evidence type="ECO:0000256" key="4">
    <source>
        <dbReference type="ARBA" id="ARBA00022741"/>
    </source>
</evidence>
<reference evidence="9 10" key="1">
    <citation type="submission" date="2024-09" db="EMBL/GenBank/DDBJ databases">
        <authorList>
            <person name="Sun Q."/>
            <person name="Mori K."/>
        </authorList>
    </citation>
    <scope>NUCLEOTIDE SEQUENCE [LARGE SCALE GENOMIC DNA]</scope>
    <source>
        <strain evidence="9 10">CCM 7650</strain>
    </source>
</reference>
<dbReference type="CDD" id="cd00712">
    <property type="entry name" value="AsnB"/>
    <property type="match status" value="1"/>
</dbReference>
<dbReference type="InterPro" id="IPR014729">
    <property type="entry name" value="Rossmann-like_a/b/a_fold"/>
</dbReference>
<dbReference type="Gene3D" id="3.60.20.10">
    <property type="entry name" value="Glutamine Phosphoribosylpyrophosphate, subunit 1, domain 1"/>
    <property type="match status" value="1"/>
</dbReference>
<dbReference type="Gene3D" id="3.40.50.620">
    <property type="entry name" value="HUPs"/>
    <property type="match status" value="1"/>
</dbReference>
<dbReference type="EC" id="6.3.5.4" evidence="3"/>
<dbReference type="GO" id="GO:0004066">
    <property type="term" value="F:asparagine synthase (glutamine-hydrolyzing) activity"/>
    <property type="evidence" value="ECO:0007669"/>
    <property type="project" value="UniProtKB-EC"/>
</dbReference>
<dbReference type="RefSeq" id="WP_382386970.1">
    <property type="nucleotide sequence ID" value="NZ_JBHLWI010000017.1"/>
</dbReference>